<evidence type="ECO:0000256" key="1">
    <source>
        <dbReference type="SAM" id="MobiDB-lite"/>
    </source>
</evidence>
<sequence>MTDTTFDLEITLNDRKKKVEKRSSARAQRRWRLLKNVRVATKRTSLTKCEKDLLKAIDKKKEVQTFGEDANATTDSENASNAAESSDSSARRRLRQSITVHRDSLSIDEVMFLQDLLDAESVSDEALSSATEVLEKDVIYKQKLSVSEDVNVTVTAHSRKRSSILSSSIASFSASVQSSMMASIPEFEPEETLEKDVAYRKELWRTRQRSTSFVEDDNDKEDNNKAESGGEPEAPTKSQESLITTLKESPLMISIRKYIDNSSAETLDTQAMSSSEDEEENKKEISSAKDKKPSQAPVLFSFLGMSPTDEIMTGLHVMTPPLMDTIRQHMPYAIQEDNFWMKYSLAHDVSD</sequence>
<proteinExistence type="predicted"/>
<feature type="compositionally biased region" description="Basic and acidic residues" evidence="1">
    <location>
        <begin position="280"/>
        <end position="292"/>
    </location>
</feature>
<protein>
    <recommendedName>
        <fullName evidence="3">BSD domain-containing protein</fullName>
    </recommendedName>
</protein>
<evidence type="ECO:0008006" key="3">
    <source>
        <dbReference type="Google" id="ProtNLM"/>
    </source>
</evidence>
<reference evidence="2" key="1">
    <citation type="submission" date="2021-01" db="EMBL/GenBank/DDBJ databases">
        <authorList>
            <person name="Corre E."/>
            <person name="Pelletier E."/>
            <person name="Niang G."/>
            <person name="Scheremetjew M."/>
            <person name="Finn R."/>
            <person name="Kale V."/>
            <person name="Holt S."/>
            <person name="Cochrane G."/>
            <person name="Meng A."/>
            <person name="Brown T."/>
            <person name="Cohen L."/>
        </authorList>
    </citation>
    <scope>NUCLEOTIDE SEQUENCE</scope>
    <source>
        <strain evidence="2">CCMP147</strain>
    </source>
</reference>
<feature type="region of interest" description="Disordered" evidence="1">
    <location>
        <begin position="209"/>
        <end position="242"/>
    </location>
</feature>
<feature type="compositionally biased region" description="Low complexity" evidence="1">
    <location>
        <begin position="75"/>
        <end position="88"/>
    </location>
</feature>
<accession>A0A7R9ZEY4</accession>
<name>A0A7R9ZEY4_9STRA</name>
<dbReference type="EMBL" id="HBED01036482">
    <property type="protein sequence ID" value="CAD8319902.1"/>
    <property type="molecule type" value="Transcribed_RNA"/>
</dbReference>
<evidence type="ECO:0000313" key="2">
    <source>
        <dbReference type="EMBL" id="CAD8319902.1"/>
    </source>
</evidence>
<feature type="region of interest" description="Disordered" evidence="1">
    <location>
        <begin position="266"/>
        <end position="292"/>
    </location>
</feature>
<dbReference type="AlphaFoldDB" id="A0A7R9ZEY4"/>
<feature type="region of interest" description="Disordered" evidence="1">
    <location>
        <begin position="67"/>
        <end position="92"/>
    </location>
</feature>
<gene>
    <name evidence="2" type="ORF">TDUB1175_LOCUS18318</name>
</gene>
<organism evidence="2">
    <name type="scientific">Pseudictyota dubia</name>
    <dbReference type="NCBI Taxonomy" id="2749911"/>
    <lineage>
        <taxon>Eukaryota</taxon>
        <taxon>Sar</taxon>
        <taxon>Stramenopiles</taxon>
        <taxon>Ochrophyta</taxon>
        <taxon>Bacillariophyta</taxon>
        <taxon>Mediophyceae</taxon>
        <taxon>Biddulphiophycidae</taxon>
        <taxon>Eupodiscales</taxon>
        <taxon>Odontellaceae</taxon>
        <taxon>Pseudictyota</taxon>
    </lineage>
</organism>